<feature type="compositionally biased region" description="Basic residues" evidence="1">
    <location>
        <begin position="468"/>
        <end position="480"/>
    </location>
</feature>
<feature type="compositionally biased region" description="Low complexity" evidence="1">
    <location>
        <begin position="79"/>
        <end position="88"/>
    </location>
</feature>
<feature type="compositionally biased region" description="Low complexity" evidence="1">
    <location>
        <begin position="911"/>
        <end position="936"/>
    </location>
</feature>
<feature type="region of interest" description="Disordered" evidence="1">
    <location>
        <begin position="380"/>
        <end position="527"/>
    </location>
</feature>
<proteinExistence type="predicted"/>
<feature type="compositionally biased region" description="Pro residues" evidence="1">
    <location>
        <begin position="863"/>
        <end position="876"/>
    </location>
</feature>
<accession>A0ABR3ZR66</accession>
<dbReference type="PANTHER" id="PTHR48125">
    <property type="entry name" value="LP07818P1"/>
    <property type="match status" value="1"/>
</dbReference>
<feature type="compositionally biased region" description="Low complexity" evidence="1">
    <location>
        <begin position="1134"/>
        <end position="1162"/>
    </location>
</feature>
<reference evidence="2 3" key="1">
    <citation type="journal article" date="2024" name="IMA Fungus">
        <title>IMA Genome - F19 : A genome assembly and annotation guide to empower mycologists, including annotated draft genome sequences of Ceratocystis pirilliformis, Diaporthe australafricana, Fusarium ophioides, Paecilomyces lecythidis, and Sporothrix stenoceras.</title>
        <authorList>
            <person name="Aylward J."/>
            <person name="Wilson A.M."/>
            <person name="Visagie C.M."/>
            <person name="Spraker J."/>
            <person name="Barnes I."/>
            <person name="Buitendag C."/>
            <person name="Ceriani C."/>
            <person name="Del Mar Angel L."/>
            <person name="du Plessis D."/>
            <person name="Fuchs T."/>
            <person name="Gasser K."/>
            <person name="Kramer D."/>
            <person name="Li W."/>
            <person name="Munsamy K."/>
            <person name="Piso A."/>
            <person name="Price J.L."/>
            <person name="Sonnekus B."/>
            <person name="Thomas C."/>
            <person name="van der Nest A."/>
            <person name="van Dijk A."/>
            <person name="van Heerden A."/>
            <person name="van Vuuren N."/>
            <person name="Yilmaz N."/>
            <person name="Duong T.A."/>
            <person name="van der Merwe N.A."/>
            <person name="Wingfield M.J."/>
            <person name="Wingfield B.D."/>
        </authorList>
    </citation>
    <scope>NUCLEOTIDE SEQUENCE [LARGE SCALE GENOMIC DNA]</scope>
    <source>
        <strain evidence="2 3">CMW 5346</strain>
    </source>
</reference>
<evidence type="ECO:0000256" key="1">
    <source>
        <dbReference type="SAM" id="MobiDB-lite"/>
    </source>
</evidence>
<feature type="region of interest" description="Disordered" evidence="1">
    <location>
        <begin position="1082"/>
        <end position="1165"/>
    </location>
</feature>
<feature type="compositionally biased region" description="Low complexity" evidence="1">
    <location>
        <begin position="1111"/>
        <end position="1125"/>
    </location>
</feature>
<evidence type="ECO:0000313" key="2">
    <source>
        <dbReference type="EMBL" id="KAL1902684.1"/>
    </source>
</evidence>
<dbReference type="PANTHER" id="PTHR48125:SF10">
    <property type="entry name" value="OS12G0136300 PROTEIN"/>
    <property type="match status" value="1"/>
</dbReference>
<feature type="compositionally biased region" description="Polar residues" evidence="1">
    <location>
        <begin position="877"/>
        <end position="886"/>
    </location>
</feature>
<feature type="compositionally biased region" description="Low complexity" evidence="1">
    <location>
        <begin position="392"/>
        <end position="419"/>
    </location>
</feature>
<feature type="compositionally biased region" description="Polar residues" evidence="1">
    <location>
        <begin position="47"/>
        <end position="68"/>
    </location>
</feature>
<feature type="region of interest" description="Disordered" evidence="1">
    <location>
        <begin position="785"/>
        <end position="936"/>
    </location>
</feature>
<evidence type="ECO:0000313" key="3">
    <source>
        <dbReference type="Proteomes" id="UP001583186"/>
    </source>
</evidence>
<feature type="compositionally biased region" description="Low complexity" evidence="1">
    <location>
        <begin position="502"/>
        <end position="524"/>
    </location>
</feature>
<protein>
    <submittedName>
        <fullName evidence="2">Uncharacterized protein</fullName>
    </submittedName>
</protein>
<dbReference type="EMBL" id="JAWCUI010000004">
    <property type="protein sequence ID" value="KAL1902684.1"/>
    <property type="molecule type" value="Genomic_DNA"/>
</dbReference>
<keyword evidence="3" id="KW-1185">Reference proteome</keyword>
<feature type="region of interest" description="Disordered" evidence="1">
    <location>
        <begin position="566"/>
        <end position="600"/>
    </location>
</feature>
<feature type="compositionally biased region" description="Low complexity" evidence="1">
    <location>
        <begin position="1089"/>
        <end position="1099"/>
    </location>
</feature>
<feature type="region of interest" description="Disordered" evidence="1">
    <location>
        <begin position="700"/>
        <end position="730"/>
    </location>
</feature>
<feature type="region of interest" description="Disordered" evidence="1">
    <location>
        <begin position="23"/>
        <end position="106"/>
    </location>
</feature>
<feature type="compositionally biased region" description="Basic and acidic residues" evidence="1">
    <location>
        <begin position="795"/>
        <end position="816"/>
    </location>
</feature>
<feature type="compositionally biased region" description="Basic residues" evidence="1">
    <location>
        <begin position="890"/>
        <end position="905"/>
    </location>
</feature>
<gene>
    <name evidence="2" type="ORF">Sste5346_001127</name>
</gene>
<comment type="caution">
    <text evidence="2">The sequence shown here is derived from an EMBL/GenBank/DDBJ whole genome shotgun (WGS) entry which is preliminary data.</text>
</comment>
<organism evidence="2 3">
    <name type="scientific">Sporothrix stenoceras</name>
    <dbReference type="NCBI Taxonomy" id="5173"/>
    <lineage>
        <taxon>Eukaryota</taxon>
        <taxon>Fungi</taxon>
        <taxon>Dikarya</taxon>
        <taxon>Ascomycota</taxon>
        <taxon>Pezizomycotina</taxon>
        <taxon>Sordariomycetes</taxon>
        <taxon>Sordariomycetidae</taxon>
        <taxon>Ophiostomatales</taxon>
        <taxon>Ophiostomataceae</taxon>
        <taxon>Sporothrix</taxon>
    </lineage>
</organism>
<feature type="compositionally biased region" description="Low complexity" evidence="1">
    <location>
        <begin position="435"/>
        <end position="445"/>
    </location>
</feature>
<sequence>MPSRNSFSIRKLFSSPRRLSLIADEAALPTDERFLHSNNSTKRRSDASTNSALSDESRGSSRGSTASDGTRTRSRHGSRGSSGSSSTTIFHPDSSISITTPQAERGLTDNVDHELSQEEIDRIKAVVAAAAAAAASSLRLRMDNEGSEAARTVRTIKTIQATTFDRILMSHETNASTSTTNTTNKKRSESTESAIIALAPPNLLSKALPPPPPPRVSSYFATRPSWKSKTEKSEKFEKSIKTITAPSKTTDTSIHPLYRDQNGEPDCKKDSGIALDQSQTSLVDNTEKETKKKVVTIAHIIDSDSDSDAGSCIDLLQALAIQPEEAGLLRRPTADSTSSVSNMMQPSSLLTVDSDSTANANLNTADGPGLRNVCTTPTFTQPRMAPTPSPSAVPSAVPSETNTPQRMMSPSPSLSPRPSFMGPTSRASGTFSAMPVSVSPSPSSPKKQGTRFLPLRLNKGLPDAALRIQRKRSKKARKRERQAASNMKGESFSDGKSQMDVNNNGSSNNSNSNNNNSNNNSGSSRWTLPDNVTELFNGRLFSRMEVTETLPFEKLQAIRESRALAQKQQEEAEEKRKAKQLLDEQDEKEKHEAQNQKQQRELVDAEQALIKELQRSQAQMLRPDAIDTSSTAPLETLLECEEEEIRVSPLDPEDAVVDADGNPIESNIISMPVSPPTDSYPPPTLPMPPHIATQMVWPGDEEHEEDEEVTPRETKPDSGNNSNNSNNTATKTKTLFLSVAREEPDGSTTPIEPFHMEDLPSRIGAAGVRVSILLPVEEEEAYFASSVAQHKERRRREQEERAREREEEDEADKKSEEEDATNIMPDPPKSPLDEVGPFPSPPTKNPMRFQSFIKKMGKNPNTVTPPPPLVEPPPTQSIPQVTVTDVDSQKRRHRPALAKASRKSLGKTPKSSFFLSSSSTSSSLIPHPRSSLSASSSTSPMAALAAAASATPHQRDEETYVYLSATPFSLVMPTYRHGPIRLNRSDLMDNQTDSRNSYDHKLRHHHHHPNIATVEETLDWTAFQMAILGGAGEFRSEVIDYGQISAAEQDEVDRLADWFLLLDIKPERLLTSAEEDTEWVRAVPPPPEASTTAAPPTLTHHTQRTAGSQWTSVSSSTVAGVGAPVPTDVRGLTHSRTTTSTSIATTASGYSSSCGSSNRDSGTPNNAPVISTDPGLTAQTVNQALPFQNSNSANSPYAMSRDNSAAPGLVSNTSSGTNVVGDDITPTQPRTLHSLPLNSMHSVQDVRASFASVASYESMPQSPMADLIMTHGADGKEYVAPMGYNLSHDLGDYLQWEKDNVYAMALEEPR</sequence>
<name>A0ABR3ZR66_9PEZI</name>
<dbReference type="Proteomes" id="UP001583186">
    <property type="component" value="Unassembled WGS sequence"/>
</dbReference>